<sequence length="362" mass="38902">MTNHRTLVHAPSARRVAALTAALLMLVGLIQLVPTGQAVAASEISAKYESYGGASSRLGQPTSKEVCGLRRGGCYQNFQGGAIYWSEATGAHVSVGSIRGKWVSLDSHRGFLGYPTSDEVCGLKGGGCYQSFEGGQIHWSPATGSHPTSGRIAQAWELAGKEEGSLGYPTGDEDCEVDGYGCIQDFQYGQIVRQNRDGFFAYIMAGAIKDAWYGKDLSLILEYPVSDQVCGLPPEGGCIQLFQFGQIAWSPSTGAHGVLRDIANYWEDHGWWDGPLGYPLDDTGFDNGTVFQYFQGGFVYFDSNGRRSVVEGATYETWYAAGGLSSQYGAPVGDASCDEDGTCTQEFEHGTITRYADGTVKP</sequence>
<name>A0A375I4W4_9ACTN</name>
<dbReference type="Proteomes" id="UP000265962">
    <property type="component" value="Unassembled WGS sequence"/>
</dbReference>
<evidence type="ECO:0000313" key="1">
    <source>
        <dbReference type="EMBL" id="SPF69151.1"/>
    </source>
</evidence>
<keyword evidence="2" id="KW-1185">Reference proteome</keyword>
<dbReference type="EMBL" id="OMOH01000009">
    <property type="protein sequence ID" value="SPF69151.1"/>
    <property type="molecule type" value="Genomic_DNA"/>
</dbReference>
<accession>A0A375I4W4</accession>
<gene>
    <name evidence="1" type="ORF">PROPJV5_2112</name>
</gene>
<dbReference type="Pfam" id="PF08310">
    <property type="entry name" value="LGFP"/>
    <property type="match status" value="5"/>
</dbReference>
<reference evidence="2" key="1">
    <citation type="submission" date="2018-02" db="EMBL/GenBank/DDBJ databases">
        <authorList>
            <person name="Hornung B."/>
        </authorList>
    </citation>
    <scope>NUCLEOTIDE SEQUENCE [LARGE SCALE GENOMIC DNA]</scope>
</reference>
<proteinExistence type="predicted"/>
<dbReference type="AlphaFoldDB" id="A0A375I4W4"/>
<dbReference type="InterPro" id="IPR013207">
    <property type="entry name" value="LGFP"/>
</dbReference>
<evidence type="ECO:0000313" key="2">
    <source>
        <dbReference type="Proteomes" id="UP000265962"/>
    </source>
</evidence>
<dbReference type="RefSeq" id="WP_182858686.1">
    <property type="nucleotide sequence ID" value="NZ_OMOH01000009.1"/>
</dbReference>
<protein>
    <submittedName>
        <fullName evidence="1">LGFP</fullName>
    </submittedName>
</protein>
<organism evidence="1 2">
    <name type="scientific">Propionibacterium ruminifibrarum</name>
    <dbReference type="NCBI Taxonomy" id="1962131"/>
    <lineage>
        <taxon>Bacteria</taxon>
        <taxon>Bacillati</taxon>
        <taxon>Actinomycetota</taxon>
        <taxon>Actinomycetes</taxon>
        <taxon>Propionibacteriales</taxon>
        <taxon>Propionibacteriaceae</taxon>
        <taxon>Propionibacterium</taxon>
    </lineage>
</organism>